<organism evidence="1 2">
    <name type="scientific">Pneumocystis oryctolagi</name>
    <dbReference type="NCBI Taxonomy" id="42067"/>
    <lineage>
        <taxon>Eukaryota</taxon>
        <taxon>Fungi</taxon>
        <taxon>Dikarya</taxon>
        <taxon>Ascomycota</taxon>
        <taxon>Taphrinomycotina</taxon>
        <taxon>Pneumocystomycetes</taxon>
        <taxon>Pneumocystaceae</taxon>
        <taxon>Pneumocystis</taxon>
    </lineage>
</organism>
<accession>A0ACB7CBG6</accession>
<keyword evidence="2" id="KW-1185">Reference proteome</keyword>
<sequence length="932" mass="106863">MEGGMLPVWWEVWNTIRVYCQYDYRVGGCLRVVAFRMEGTLPEPVEMARWFAEPVGLLVVRSDIFTFDAENHPVLPEAHQAFYTKFARVWIVLINVICVVINAAQLKPNVLLCMSDESCSIDDSLPYLQHLRDLEQNMGPATAMEAFADGYQDYLQVPLQPLADNLESVTYGVFEKDHVKYRLYETAIYRALMDRFKSNDLIYIAVVGAGRGPLVSMSLKAASRANRKIVLYAIEKNPNAFITLQYRNRSEWNNTVHLVNVDMRLWESPVLMDIIISELLGSLGDNELSPECLDGAQRFINPNDGIFIPSSYTAYITPLMTPKLYGNILRMKDPSAFESFYVVWLHSMYYLVQDNENRFQALWKFSHPNSDYSSCEKNSNLHNTRRSKNTFNVSSKGILHGFAGYFEAVLYDDIELSTRPDMIDIKSKDMISWFPAFFPLKVPLYIPSNSQIDLYFWRQTDSKKVWYEWLTESLIMNVFSFKKSECVVDSEGEDDSSFIETTVDNNVNNMHVFHQNELYKLKENSIDDTMDKKPLNSLITGEKLPVLMFKDCQKNAEDKDCFFSEEKNTMHYNPKEGSHLYNGNCSVDTNIQDGLCYTATMAASDDEIQLLPLFKQTKTNLCETINDKSIVSSEKDMLSNKSIQISRLCPQENQEICLFPLTTHIDENCSYMNEYEYKNNETGSKKNQISQKREKKIRRCKTARDNMQKNEKIKRYSSVDSCHDYVGAVNGISSTEHYELANDSPEIFSKNTVELNKCFLSKNFDHEAPNSISDYCSDHHSLSLNDGLMKTISNDLEVYEADVSKSVNHEKNRQLSTEDGLKIPESSCKQGSENLQIKTCLPISRTVEIENVLESMDVNIVQSLDDKDALNSKNQQLTSSEEICNTVDTSLASLETRSILKKPVRKTTTKPYYRVGLSKKVKIESLHSYLKK</sequence>
<dbReference type="Proteomes" id="UP000768646">
    <property type="component" value="Unassembled WGS sequence"/>
</dbReference>
<reference evidence="1 2" key="1">
    <citation type="journal article" date="2021" name="Commun. Biol.">
        <title>Genomic insights into the host specific adaptation of the Pneumocystis genus.</title>
        <authorList>
            <person name="Cisse O.H."/>
            <person name="Ma L."/>
            <person name="Dekker J.P."/>
            <person name="Khil P.P."/>
            <person name="Youn J.-H."/>
            <person name="Brenchley J.M."/>
            <person name="Blair R."/>
            <person name="Pahar B."/>
            <person name="Chabe M."/>
            <person name="Van Rompay K.K.A."/>
            <person name="Keesler R."/>
            <person name="Sukura A."/>
            <person name="Hirsch V."/>
            <person name="Kutty G."/>
            <person name="Liu Y."/>
            <person name="Peng L."/>
            <person name="Chen J."/>
            <person name="Song J."/>
            <person name="Weissenbacher-Lang C."/>
            <person name="Xu J."/>
            <person name="Upham N.S."/>
            <person name="Stajich J.E."/>
            <person name="Cuomo C.A."/>
            <person name="Cushion M.T."/>
            <person name="Kovacs J.A."/>
        </authorList>
    </citation>
    <scope>NUCLEOTIDE SEQUENCE [LARGE SCALE GENOMIC DNA]</scope>
    <source>
        <strain evidence="1 2">RABM</strain>
    </source>
</reference>
<comment type="caution">
    <text evidence="1">The sequence shown here is derived from an EMBL/GenBank/DDBJ whole genome shotgun (WGS) entry which is preliminary data.</text>
</comment>
<evidence type="ECO:0000313" key="2">
    <source>
        <dbReference type="Proteomes" id="UP000768646"/>
    </source>
</evidence>
<proteinExistence type="predicted"/>
<evidence type="ECO:0000313" key="1">
    <source>
        <dbReference type="EMBL" id="KAG4305086.1"/>
    </source>
</evidence>
<protein>
    <submittedName>
        <fullName evidence="1">Uncharacterized protein</fullName>
    </submittedName>
</protein>
<name>A0ACB7CBG6_9ASCO</name>
<dbReference type="EMBL" id="JABTEG010000004">
    <property type="protein sequence ID" value="KAG4305086.1"/>
    <property type="molecule type" value="Genomic_DNA"/>
</dbReference>
<gene>
    <name evidence="1" type="ORF">PORY_001256</name>
</gene>